<dbReference type="AlphaFoldDB" id="A0A6M4GW21"/>
<accession>A0A6M4GW21</accession>
<name>A0A6M4GW21_9PROT</name>
<organism evidence="1 2">
    <name type="scientific">Usitatibacter rugosus</name>
    <dbReference type="NCBI Taxonomy" id="2732067"/>
    <lineage>
        <taxon>Bacteria</taxon>
        <taxon>Pseudomonadati</taxon>
        <taxon>Pseudomonadota</taxon>
        <taxon>Betaproteobacteria</taxon>
        <taxon>Nitrosomonadales</taxon>
        <taxon>Usitatibacteraceae</taxon>
        <taxon>Usitatibacter</taxon>
    </lineage>
</organism>
<dbReference type="EMBL" id="CP053069">
    <property type="protein sequence ID" value="QJR11205.1"/>
    <property type="molecule type" value="Genomic_DNA"/>
</dbReference>
<protein>
    <submittedName>
        <fullName evidence="1">Uncharacterized protein</fullName>
    </submittedName>
</protein>
<evidence type="ECO:0000313" key="2">
    <source>
        <dbReference type="Proteomes" id="UP000501534"/>
    </source>
</evidence>
<proteinExistence type="predicted"/>
<keyword evidence="2" id="KW-1185">Reference proteome</keyword>
<gene>
    <name evidence="1" type="ORF">DSM104443_02278</name>
</gene>
<dbReference type="RefSeq" id="WP_171092355.1">
    <property type="nucleotide sequence ID" value="NZ_CP053069.1"/>
</dbReference>
<dbReference type="KEGG" id="uru:DSM104443_02278"/>
<evidence type="ECO:0000313" key="1">
    <source>
        <dbReference type="EMBL" id="QJR11205.1"/>
    </source>
</evidence>
<sequence length="94" mass="10847">MELAHWRDEKHHFTEYEVFSGLRLTLCNFCDVDFSSYNPEFFGLPPKSKLGLSKMNVSRAVSDASPGIDKFCSHCGYRLAFLRFVQRARELHAS</sequence>
<dbReference type="Proteomes" id="UP000501534">
    <property type="component" value="Chromosome"/>
</dbReference>
<reference evidence="1 2" key="1">
    <citation type="submission" date="2020-04" db="EMBL/GenBank/DDBJ databases">
        <title>Usitatibacter rugosus gen. nov., sp. nov. and Usitatibacter palustris sp. nov., novel members of Usitatibacteraceae fam. nov. within the order Nitrosomonadales isolated from soil.</title>
        <authorList>
            <person name="Huber K.J."/>
            <person name="Neumann-Schaal M."/>
            <person name="Geppert A."/>
            <person name="Luckner M."/>
            <person name="Wanner G."/>
            <person name="Overmann J."/>
        </authorList>
    </citation>
    <scope>NUCLEOTIDE SEQUENCE [LARGE SCALE GENOMIC DNA]</scope>
    <source>
        <strain evidence="1 2">0125_3</strain>
    </source>
</reference>